<protein>
    <submittedName>
        <fullName evidence="1">Uncharacterized protein</fullName>
    </submittedName>
</protein>
<evidence type="ECO:0000313" key="1">
    <source>
        <dbReference type="EMBL" id="TFK97879.1"/>
    </source>
</evidence>
<evidence type="ECO:0000313" key="2">
    <source>
        <dbReference type="Proteomes" id="UP000305067"/>
    </source>
</evidence>
<reference evidence="1 2" key="1">
    <citation type="journal article" date="2019" name="Nat. Ecol. Evol.">
        <title>Megaphylogeny resolves global patterns of mushroom evolution.</title>
        <authorList>
            <person name="Varga T."/>
            <person name="Krizsan K."/>
            <person name="Foldi C."/>
            <person name="Dima B."/>
            <person name="Sanchez-Garcia M."/>
            <person name="Sanchez-Ramirez S."/>
            <person name="Szollosi G.J."/>
            <person name="Szarkandi J.G."/>
            <person name="Papp V."/>
            <person name="Albert L."/>
            <person name="Andreopoulos W."/>
            <person name="Angelini C."/>
            <person name="Antonin V."/>
            <person name="Barry K.W."/>
            <person name="Bougher N.L."/>
            <person name="Buchanan P."/>
            <person name="Buyck B."/>
            <person name="Bense V."/>
            <person name="Catcheside P."/>
            <person name="Chovatia M."/>
            <person name="Cooper J."/>
            <person name="Damon W."/>
            <person name="Desjardin D."/>
            <person name="Finy P."/>
            <person name="Geml J."/>
            <person name="Haridas S."/>
            <person name="Hughes K."/>
            <person name="Justo A."/>
            <person name="Karasinski D."/>
            <person name="Kautmanova I."/>
            <person name="Kiss B."/>
            <person name="Kocsube S."/>
            <person name="Kotiranta H."/>
            <person name="LaButti K.M."/>
            <person name="Lechner B.E."/>
            <person name="Liimatainen K."/>
            <person name="Lipzen A."/>
            <person name="Lukacs Z."/>
            <person name="Mihaltcheva S."/>
            <person name="Morgado L.N."/>
            <person name="Niskanen T."/>
            <person name="Noordeloos M.E."/>
            <person name="Ohm R.A."/>
            <person name="Ortiz-Santana B."/>
            <person name="Ovrebo C."/>
            <person name="Racz N."/>
            <person name="Riley R."/>
            <person name="Savchenko A."/>
            <person name="Shiryaev A."/>
            <person name="Soop K."/>
            <person name="Spirin V."/>
            <person name="Szebenyi C."/>
            <person name="Tomsovsky M."/>
            <person name="Tulloss R.E."/>
            <person name="Uehling J."/>
            <person name="Grigoriev I.V."/>
            <person name="Vagvolgyi C."/>
            <person name="Papp T."/>
            <person name="Martin F.M."/>
            <person name="Miettinen O."/>
            <person name="Hibbett D.S."/>
            <person name="Nagy L.G."/>
        </authorList>
    </citation>
    <scope>NUCLEOTIDE SEQUENCE [LARGE SCALE GENOMIC DNA]</scope>
    <source>
        <strain evidence="1 2">CBS 309.79</strain>
    </source>
</reference>
<name>A0A5C3Q9Y6_9AGAR</name>
<dbReference type="Proteomes" id="UP000305067">
    <property type="component" value="Unassembled WGS sequence"/>
</dbReference>
<dbReference type="EMBL" id="ML178844">
    <property type="protein sequence ID" value="TFK97879.1"/>
    <property type="molecule type" value="Genomic_DNA"/>
</dbReference>
<sequence length="336" mass="36837">MIIRDDVRSANGLYGRLGQGLKMPLYPCPYTAFAVAQAWDVDLSRNDGTVYATGMWFDRGAISPNTYYTQLDNNDGWAILDVTDPADPGLCFLASDSPRKPIIPREYLEIDGSAEVVDEGVLDALDAVRLLEKQDLAEAFPKLFRLSSSTESPQDVPATEAEGVPSLVTLATQIAMQKYLDNPNDTTISAHLDVAAHREDLLVILRAQQPFPDSRVEVLVKIISDTDVQEVLRLTGFTGLSIEQMSTIVSQANAASASAIHTLDLSNATNLDAKSLLVALPAAAPSLRRIIILNTNISVEEMDDLLISQPKLFYTLRDIIHPTFHSRSLLPNTKHH</sequence>
<dbReference type="OrthoDB" id="3515175at2759"/>
<keyword evidence="2" id="KW-1185">Reference proteome</keyword>
<proteinExistence type="predicted"/>
<gene>
    <name evidence="1" type="ORF">BDV98DRAFT_252652</name>
</gene>
<dbReference type="AlphaFoldDB" id="A0A5C3Q9Y6"/>
<dbReference type="STRING" id="1884261.A0A5C3Q9Y6"/>
<organism evidence="1 2">
    <name type="scientific">Pterulicium gracile</name>
    <dbReference type="NCBI Taxonomy" id="1884261"/>
    <lineage>
        <taxon>Eukaryota</taxon>
        <taxon>Fungi</taxon>
        <taxon>Dikarya</taxon>
        <taxon>Basidiomycota</taxon>
        <taxon>Agaricomycotina</taxon>
        <taxon>Agaricomycetes</taxon>
        <taxon>Agaricomycetidae</taxon>
        <taxon>Agaricales</taxon>
        <taxon>Pleurotineae</taxon>
        <taxon>Pterulaceae</taxon>
        <taxon>Pterulicium</taxon>
    </lineage>
</organism>
<accession>A0A5C3Q9Y6</accession>